<sequence>MWFIILYLFIGETLSQESIDPPTVNISQGIVIGTYNEYYHFYGIPYADSTSGINRFKGPRPPPNFQTPFIANRNDVKCVRATGQGFEGTEDCLVVNVFTPTLNQTSRLPVMVWVKGNEFDGVLEPEISFKRFMDKDVVVVSLNYRESILGFLCLGNSIAPGNAGLKDIIAALQWIRQNIIAFGGDPENVTIFGHGSGAAAVDLITLSQMSIGLVNSAISQSGTAMTPWAVTRDNLKYALIVANALGHTVTDIEMLSDIFTRVSVSALMAVLNDLNLTDNSMAFAPCLEREINGTVPFLTKSPHEILSSGEQLNIPFLTGFVDIEGTIRYKEAIEDDWLEKMDQSFPEFVQSDLIFESEEQEQLVVKDIRNFYFGNSSININSFQNYLYYHGDTMITVSAIREAKKRAVSSNASVYLYQFSYKSPLGSIFVGPLNVNGAAHNEELGYLFYEDVENETTISTNDLAVSDILVERWTNFAKTGNPKSETSSVQWRPLTSNNTYYLRILDDEEVHINDGGSLDIALQNPQQETLTFWEQIYENYFNDAKSRWGIDDRIEDDNENEEDDENEETDNENEEDDGGNTEEDNGNEDADDGNEDDDNGNESGNDGGNGAVSTTQAVSTSLVIITIIKILSELHLFYAMS</sequence>
<evidence type="ECO:0000313" key="5">
    <source>
        <dbReference type="EMBL" id="VVC89288.1"/>
    </source>
</evidence>
<evidence type="ECO:0000256" key="2">
    <source>
        <dbReference type="SAM" id="MobiDB-lite"/>
    </source>
</evidence>
<gene>
    <name evidence="5" type="ORF">LSINAPIS_LOCUS2448</name>
</gene>
<evidence type="ECO:0000259" key="4">
    <source>
        <dbReference type="Pfam" id="PF00135"/>
    </source>
</evidence>
<dbReference type="Gene3D" id="3.40.50.1820">
    <property type="entry name" value="alpha/beta hydrolase"/>
    <property type="match status" value="1"/>
</dbReference>
<dbReference type="InterPro" id="IPR029058">
    <property type="entry name" value="AB_hydrolase_fold"/>
</dbReference>
<keyword evidence="1" id="KW-0325">Glycoprotein</keyword>
<dbReference type="Pfam" id="PF00135">
    <property type="entry name" value="COesterase"/>
    <property type="match status" value="1"/>
</dbReference>
<evidence type="ECO:0000313" key="6">
    <source>
        <dbReference type="Proteomes" id="UP000324832"/>
    </source>
</evidence>
<feature type="region of interest" description="Disordered" evidence="2">
    <location>
        <begin position="556"/>
        <end position="612"/>
    </location>
</feature>
<keyword evidence="3" id="KW-0732">Signal</keyword>
<dbReference type="Proteomes" id="UP000324832">
    <property type="component" value="Unassembled WGS sequence"/>
</dbReference>
<organism evidence="5 6">
    <name type="scientific">Leptidea sinapis</name>
    <dbReference type="NCBI Taxonomy" id="189913"/>
    <lineage>
        <taxon>Eukaryota</taxon>
        <taxon>Metazoa</taxon>
        <taxon>Ecdysozoa</taxon>
        <taxon>Arthropoda</taxon>
        <taxon>Hexapoda</taxon>
        <taxon>Insecta</taxon>
        <taxon>Pterygota</taxon>
        <taxon>Neoptera</taxon>
        <taxon>Endopterygota</taxon>
        <taxon>Lepidoptera</taxon>
        <taxon>Glossata</taxon>
        <taxon>Ditrysia</taxon>
        <taxon>Papilionoidea</taxon>
        <taxon>Pieridae</taxon>
        <taxon>Dismorphiinae</taxon>
        <taxon>Leptidea</taxon>
    </lineage>
</organism>
<keyword evidence="6" id="KW-1185">Reference proteome</keyword>
<feature type="domain" description="Carboxylesterase type B" evidence="4">
    <location>
        <begin position="21"/>
        <end position="509"/>
    </location>
</feature>
<reference evidence="5 6" key="1">
    <citation type="submission" date="2017-07" db="EMBL/GenBank/DDBJ databases">
        <authorList>
            <person name="Talla V."/>
            <person name="Backstrom N."/>
        </authorList>
    </citation>
    <scope>NUCLEOTIDE SEQUENCE [LARGE SCALE GENOMIC DNA]</scope>
</reference>
<feature type="signal peptide" evidence="3">
    <location>
        <begin position="1"/>
        <end position="15"/>
    </location>
</feature>
<feature type="compositionally biased region" description="Acidic residues" evidence="2">
    <location>
        <begin position="556"/>
        <end position="600"/>
    </location>
</feature>
<proteinExistence type="predicted"/>
<protein>
    <recommendedName>
        <fullName evidence="4">Carboxylesterase type B domain-containing protein</fullName>
    </recommendedName>
</protein>
<dbReference type="SUPFAM" id="SSF53474">
    <property type="entry name" value="alpha/beta-Hydrolases"/>
    <property type="match status" value="1"/>
</dbReference>
<dbReference type="InterPro" id="IPR050309">
    <property type="entry name" value="Type-B_Carboxylest/Lipase"/>
</dbReference>
<feature type="chain" id="PRO_5023093519" description="Carboxylesterase type B domain-containing protein" evidence="3">
    <location>
        <begin position="16"/>
        <end position="641"/>
    </location>
</feature>
<evidence type="ECO:0000256" key="1">
    <source>
        <dbReference type="ARBA" id="ARBA00023180"/>
    </source>
</evidence>
<dbReference type="PANTHER" id="PTHR11559">
    <property type="entry name" value="CARBOXYLESTERASE"/>
    <property type="match status" value="1"/>
</dbReference>
<dbReference type="AlphaFoldDB" id="A0A5E4PVW8"/>
<name>A0A5E4PVW8_9NEOP</name>
<evidence type="ECO:0000256" key="3">
    <source>
        <dbReference type="SAM" id="SignalP"/>
    </source>
</evidence>
<dbReference type="InterPro" id="IPR002018">
    <property type="entry name" value="CarbesteraseB"/>
</dbReference>
<dbReference type="EMBL" id="FZQP02000504">
    <property type="protein sequence ID" value="VVC89288.1"/>
    <property type="molecule type" value="Genomic_DNA"/>
</dbReference>
<accession>A0A5E4PVW8</accession>